<dbReference type="Gene3D" id="2.60.40.10">
    <property type="entry name" value="Immunoglobulins"/>
    <property type="match status" value="1"/>
</dbReference>
<evidence type="ECO:0000313" key="4">
    <source>
        <dbReference type="Proteomes" id="UP000004903"/>
    </source>
</evidence>
<feature type="domain" description="InvasinE Adhesion" evidence="2">
    <location>
        <begin position="789"/>
        <end position="928"/>
    </location>
</feature>
<feature type="non-terminal residue" evidence="3">
    <location>
        <position position="1"/>
    </location>
</feature>
<organism evidence="3 4">
    <name type="scientific">Salmonella enterica subsp. enterica serovar Rubislaw str. A4-653</name>
    <dbReference type="NCBI Taxonomy" id="913081"/>
    <lineage>
        <taxon>Bacteria</taxon>
        <taxon>Pseudomonadati</taxon>
        <taxon>Pseudomonadota</taxon>
        <taxon>Gammaproteobacteria</taxon>
        <taxon>Enterobacterales</taxon>
        <taxon>Enterobacteriaceae</taxon>
        <taxon>Salmonella</taxon>
    </lineage>
</organism>
<dbReference type="InterPro" id="IPR008541">
    <property type="entry name" value="InvE_AD"/>
</dbReference>
<evidence type="ECO:0000313" key="3">
    <source>
        <dbReference type="EMBL" id="EHC84578.1"/>
    </source>
</evidence>
<feature type="domain" description="Bacterial Immunoglobulin-like 21" evidence="1">
    <location>
        <begin position="380"/>
        <end position="490"/>
    </location>
</feature>
<evidence type="ECO:0000259" key="1">
    <source>
        <dbReference type="Pfam" id="PF05688"/>
    </source>
</evidence>
<feature type="domain" description="InvasinE Adhesion" evidence="2">
    <location>
        <begin position="206"/>
        <end position="349"/>
    </location>
</feature>
<evidence type="ECO:0000259" key="2">
    <source>
        <dbReference type="Pfam" id="PF05689"/>
    </source>
</evidence>
<feature type="domain" description="InvasinE Adhesion" evidence="2">
    <location>
        <begin position="493"/>
        <end position="630"/>
    </location>
</feature>
<dbReference type="EMBL" id="AFCT01001491">
    <property type="protein sequence ID" value="EHC84578.1"/>
    <property type="molecule type" value="Genomic_DNA"/>
</dbReference>
<dbReference type="AlphaFoldDB" id="G5QMK0"/>
<feature type="domain" description="Bacterial Immunoglobulin-like 21" evidence="1">
    <location>
        <begin position="657"/>
        <end position="785"/>
    </location>
</feature>
<dbReference type="Pfam" id="PF05688">
    <property type="entry name" value="BIg21"/>
    <property type="match status" value="3"/>
</dbReference>
<gene>
    <name evidence="3" type="ORF">LTSERUB_4095</name>
</gene>
<accession>G5QMK0</accession>
<sequence length="931" mass="99990">LYNANSDGVMKSTQGWPTLLNYWSSTFQSATTWKLISLFSGSEFANANVSIYTSCLASDNPAAASITIEPVDASQWYDGGDVHAVKAKKGDTMQLKVTVKDASGNPIPDAPFVLTRGDGYDRKGEKYTASEGDDLQGIVTPVVIDGESLAWTTTKMGMLTGADGTRIISVTRPDTHGTRTAIIATLYENAAVSASIDTIFTVITSPDVDVARMWGHMLPSLTAADGAEYQRPQLYAELANQASAAQYIEDNEAWAGLYGPDSSKTDPAVNCAAGYFPSIEALDSLYSKYPNRTIKTAQGWPINRSYWSGSSSGSLAVGKPRSYYTVDLDDDSRRSVVNDGVNDRQYQICATTPKTQATQITLTSTLATDDAIQAVKAKNSESIPLLVTTTDAAGNPVPYTTFSLKCDAGTPRKAGYPFTNSYTMTMTQSGGATQEFAYSSSVLYGATGANGTLALSLDEPGGVGVKSVVTASLYDTPTVTSSLPAVFTVITSPNSDKANMYGHMPETFTASNGAEFMRPLLYGELSSQNHTSSYFETNETWFTVNNFNTGNYGACPINQMATQDDLQSLYRDHPKGKITTDIGLPIKKKWWAGDSLVKNQSIYWQFTDLNTGNGGTTLETPGNFYYQLCLTEPRQMKIALSTDVWNADKSAAVAKTGEAIPMTVTVTNGTGQPQAGATVMLTRDYSYSRGTVDSKYIQAGVIGEPVASKGALSDMTLTPVSPAGAAVVFNNQRGTSTKWYGVTGDDGKLRFTLNQDKSLGLRTSITATLSELAGETASVDAIFTVPTSPDTPYASYWGHMPDTVEVNGVTLRRPFLKTEMSKMPPGTWPLNNETWAANYIDYGETSIHATTSLPYLCGSLENAATLDDLKALKNIIGDLHWPTAAPASSYTYDYASQTMVGGKYCSFNETTNTENCTLSSQGFAYASCRVQ</sequence>
<dbReference type="InterPro" id="IPR008542">
    <property type="entry name" value="BIg21"/>
</dbReference>
<reference evidence="3 4" key="1">
    <citation type="journal article" date="2011" name="BMC Genomics">
        <title>Genome sequencing reveals diversification of virulence factor content and possible host adaptation in distinct subpopulations of Salmonella enterica.</title>
        <authorList>
            <person name="den Bakker H.C."/>
            <person name="Moreno Switt A.I."/>
            <person name="Govoni G."/>
            <person name="Cummings C.A."/>
            <person name="Ranieri M.L."/>
            <person name="Degoricija L."/>
            <person name="Hoelzer K."/>
            <person name="Rodriguez-Rivera L.D."/>
            <person name="Brown S."/>
            <person name="Bolchacova E."/>
            <person name="Furtado M.R."/>
            <person name="Wiedmann M."/>
        </authorList>
    </citation>
    <scope>NUCLEOTIDE SEQUENCE [LARGE SCALE GENOMIC DNA]</scope>
    <source>
        <strain evidence="3 4">A4-653</strain>
    </source>
</reference>
<dbReference type="Proteomes" id="UP000004903">
    <property type="component" value="Unassembled WGS sequence"/>
</dbReference>
<name>G5QMK0_SALRU</name>
<dbReference type="PATRIC" id="fig|913081.3.peg.3171"/>
<proteinExistence type="predicted"/>
<dbReference type="InterPro" id="IPR013783">
    <property type="entry name" value="Ig-like_fold"/>
</dbReference>
<feature type="domain" description="Bacterial Immunoglobulin-like 21" evidence="1">
    <location>
        <begin position="90"/>
        <end position="203"/>
    </location>
</feature>
<dbReference type="Pfam" id="PF05689">
    <property type="entry name" value="InvE_AD"/>
    <property type="match status" value="3"/>
</dbReference>
<protein>
    <submittedName>
        <fullName evidence="3">Putative outer membrane protein</fullName>
    </submittedName>
</protein>
<comment type="caution">
    <text evidence="3">The sequence shown here is derived from an EMBL/GenBank/DDBJ whole genome shotgun (WGS) entry which is preliminary data.</text>
</comment>